<evidence type="ECO:0000313" key="2">
    <source>
        <dbReference type="Proteomes" id="UP000596902"/>
    </source>
</evidence>
<comment type="caution">
    <text evidence="1">The sequence shown here is derived from an EMBL/GenBank/DDBJ whole genome shotgun (WGS) entry which is preliminary data.</text>
</comment>
<protein>
    <submittedName>
        <fullName evidence="1">Uncharacterized protein</fullName>
    </submittedName>
</protein>
<dbReference type="GeneID" id="62207542"/>
<keyword evidence="2" id="KW-1185">Reference proteome</keyword>
<dbReference type="RefSeq" id="XP_038783166.1">
    <property type="nucleotide sequence ID" value="XM_038934364.1"/>
</dbReference>
<reference evidence="1" key="2">
    <citation type="submission" date="2020-08" db="EMBL/GenBank/DDBJ databases">
        <title>Draft Genome Sequence of Cumin Blight Pathogen Alternaria burnsii.</title>
        <authorList>
            <person name="Feng Z."/>
        </authorList>
    </citation>
    <scope>NUCLEOTIDE SEQUENCE</scope>
    <source>
        <strain evidence="1">CBS107.38</strain>
    </source>
</reference>
<accession>A0A8H7AWB7</accession>
<dbReference type="AlphaFoldDB" id="A0A8H7AWB7"/>
<reference evidence="1" key="1">
    <citation type="submission" date="2020-01" db="EMBL/GenBank/DDBJ databases">
        <authorList>
            <person name="Feng Z.H.Z."/>
        </authorList>
    </citation>
    <scope>NUCLEOTIDE SEQUENCE</scope>
    <source>
        <strain evidence="1">CBS107.38</strain>
    </source>
</reference>
<proteinExistence type="predicted"/>
<dbReference type="Proteomes" id="UP000596902">
    <property type="component" value="Unassembled WGS sequence"/>
</dbReference>
<gene>
    <name evidence="1" type="ORF">GT037_009317</name>
</gene>
<feature type="non-terminal residue" evidence="1">
    <location>
        <position position="1"/>
    </location>
</feature>
<dbReference type="EMBL" id="JAAABM010000015">
    <property type="protein sequence ID" value="KAF7672816.1"/>
    <property type="molecule type" value="Genomic_DNA"/>
</dbReference>
<evidence type="ECO:0000313" key="1">
    <source>
        <dbReference type="EMBL" id="KAF7672816.1"/>
    </source>
</evidence>
<organism evidence="1 2">
    <name type="scientific">Alternaria burnsii</name>
    <dbReference type="NCBI Taxonomy" id="1187904"/>
    <lineage>
        <taxon>Eukaryota</taxon>
        <taxon>Fungi</taxon>
        <taxon>Dikarya</taxon>
        <taxon>Ascomycota</taxon>
        <taxon>Pezizomycotina</taxon>
        <taxon>Dothideomycetes</taxon>
        <taxon>Pleosporomycetidae</taxon>
        <taxon>Pleosporales</taxon>
        <taxon>Pleosporineae</taxon>
        <taxon>Pleosporaceae</taxon>
        <taxon>Alternaria</taxon>
        <taxon>Alternaria sect. Alternaria</taxon>
    </lineage>
</organism>
<name>A0A8H7AWB7_9PLEO</name>
<sequence length="157" mass="18302">SKNTQDIREDFITAVYPTTTAIFAGLSTHRTFEEKHLYDVLPHRDSVLYASDIDRVRHPVRRSPNVSYIRRNDLRKTTQDERAERTPWHTITQTACSMSVARSRQSCHPGRLPPWGRRKDGGQVSTCRLATDDQWRNMSFSRLGDTYDERMPRLPEV</sequence>